<proteinExistence type="predicted"/>
<gene>
    <name evidence="1" type="ORF">NC653_031643</name>
</gene>
<dbReference type="AlphaFoldDB" id="A0AAD6Q1Q7"/>
<comment type="caution">
    <text evidence="1">The sequence shown here is derived from an EMBL/GenBank/DDBJ whole genome shotgun (WGS) entry which is preliminary data.</text>
</comment>
<protein>
    <submittedName>
        <fullName evidence="1">Uncharacterized protein</fullName>
    </submittedName>
</protein>
<evidence type="ECO:0000313" key="1">
    <source>
        <dbReference type="EMBL" id="KAJ6975879.1"/>
    </source>
</evidence>
<dbReference type="EMBL" id="JAQIZT010000013">
    <property type="protein sequence ID" value="KAJ6975879.1"/>
    <property type="molecule type" value="Genomic_DNA"/>
</dbReference>
<reference evidence="1" key="1">
    <citation type="journal article" date="2023" name="Mol. Ecol. Resour.">
        <title>Chromosome-level genome assembly of a triploid poplar Populus alba 'Berolinensis'.</title>
        <authorList>
            <person name="Chen S."/>
            <person name="Yu Y."/>
            <person name="Wang X."/>
            <person name="Wang S."/>
            <person name="Zhang T."/>
            <person name="Zhou Y."/>
            <person name="He R."/>
            <person name="Meng N."/>
            <person name="Wang Y."/>
            <person name="Liu W."/>
            <person name="Liu Z."/>
            <person name="Liu J."/>
            <person name="Guo Q."/>
            <person name="Huang H."/>
            <person name="Sederoff R.R."/>
            <person name="Wang G."/>
            <person name="Qu G."/>
            <person name="Chen S."/>
        </authorList>
    </citation>
    <scope>NUCLEOTIDE SEQUENCE</scope>
    <source>
        <strain evidence="1">SC-2020</strain>
    </source>
</reference>
<evidence type="ECO:0000313" key="2">
    <source>
        <dbReference type="Proteomes" id="UP001164929"/>
    </source>
</evidence>
<accession>A0AAD6Q1Q7</accession>
<dbReference type="GO" id="GO:0005975">
    <property type="term" value="P:carbohydrate metabolic process"/>
    <property type="evidence" value="ECO:0007669"/>
    <property type="project" value="InterPro"/>
</dbReference>
<dbReference type="Proteomes" id="UP001164929">
    <property type="component" value="Chromosome 13"/>
</dbReference>
<dbReference type="Gene3D" id="1.50.10.10">
    <property type="match status" value="1"/>
</dbReference>
<sequence length="28" mass="3202">MFEGMGGMAYLFLDMIDPSKARFPAYEL</sequence>
<organism evidence="1 2">
    <name type="scientific">Populus alba x Populus x berolinensis</name>
    <dbReference type="NCBI Taxonomy" id="444605"/>
    <lineage>
        <taxon>Eukaryota</taxon>
        <taxon>Viridiplantae</taxon>
        <taxon>Streptophyta</taxon>
        <taxon>Embryophyta</taxon>
        <taxon>Tracheophyta</taxon>
        <taxon>Spermatophyta</taxon>
        <taxon>Magnoliopsida</taxon>
        <taxon>eudicotyledons</taxon>
        <taxon>Gunneridae</taxon>
        <taxon>Pentapetalae</taxon>
        <taxon>rosids</taxon>
        <taxon>fabids</taxon>
        <taxon>Malpighiales</taxon>
        <taxon>Salicaceae</taxon>
        <taxon>Saliceae</taxon>
        <taxon>Populus</taxon>
    </lineage>
</organism>
<name>A0AAD6Q1Q7_9ROSI</name>
<keyword evidence="2" id="KW-1185">Reference proteome</keyword>
<dbReference type="InterPro" id="IPR012341">
    <property type="entry name" value="6hp_glycosidase-like_sf"/>
</dbReference>